<evidence type="ECO:0000313" key="2">
    <source>
        <dbReference type="Proteomes" id="UP000241818"/>
    </source>
</evidence>
<name>A0A2T3BAW2_AMORE</name>
<organism evidence="1 2">
    <name type="scientific">Amorphotheca resinae ATCC 22711</name>
    <dbReference type="NCBI Taxonomy" id="857342"/>
    <lineage>
        <taxon>Eukaryota</taxon>
        <taxon>Fungi</taxon>
        <taxon>Dikarya</taxon>
        <taxon>Ascomycota</taxon>
        <taxon>Pezizomycotina</taxon>
        <taxon>Leotiomycetes</taxon>
        <taxon>Helotiales</taxon>
        <taxon>Amorphothecaceae</taxon>
        <taxon>Amorphotheca</taxon>
    </lineage>
</organism>
<protein>
    <submittedName>
        <fullName evidence="1">Uncharacterized protein</fullName>
    </submittedName>
</protein>
<dbReference type="Proteomes" id="UP000241818">
    <property type="component" value="Unassembled WGS sequence"/>
</dbReference>
<reference evidence="1 2" key="1">
    <citation type="journal article" date="2018" name="New Phytol.">
        <title>Comparative genomics and transcriptomics depict ericoid mycorrhizal fungi as versatile saprotrophs and plant mutualists.</title>
        <authorList>
            <person name="Martino E."/>
            <person name="Morin E."/>
            <person name="Grelet G.A."/>
            <person name="Kuo A."/>
            <person name="Kohler A."/>
            <person name="Daghino S."/>
            <person name="Barry K.W."/>
            <person name="Cichocki N."/>
            <person name="Clum A."/>
            <person name="Dockter R.B."/>
            <person name="Hainaut M."/>
            <person name="Kuo R.C."/>
            <person name="LaButti K."/>
            <person name="Lindahl B.D."/>
            <person name="Lindquist E.A."/>
            <person name="Lipzen A."/>
            <person name="Khouja H.R."/>
            <person name="Magnuson J."/>
            <person name="Murat C."/>
            <person name="Ohm R.A."/>
            <person name="Singer S.W."/>
            <person name="Spatafora J.W."/>
            <person name="Wang M."/>
            <person name="Veneault-Fourrey C."/>
            <person name="Henrissat B."/>
            <person name="Grigoriev I.V."/>
            <person name="Martin F.M."/>
            <person name="Perotto S."/>
        </authorList>
    </citation>
    <scope>NUCLEOTIDE SEQUENCE [LARGE SCALE GENOMIC DNA]</scope>
    <source>
        <strain evidence="1 2">ATCC 22711</strain>
    </source>
</reference>
<dbReference type="AlphaFoldDB" id="A0A2T3BAW2"/>
<gene>
    <name evidence="1" type="ORF">M430DRAFT_202376</name>
</gene>
<dbReference type="GeneID" id="36572338"/>
<dbReference type="InParanoid" id="A0A2T3BAW2"/>
<sequence length="148" mass="16777">MTLREPQRPWCQGEACWPWSLDSLRSTSSAGRWNPVGTSRALRTTLARPRFPSEPLFFILLVVEARPGAMAGSGPMFICCCLVARNNRERERWTNGSDEIELVAMLLCCLEMESCELFLLDGTGDEARLNQKTSLLNFTDLVIEEYRT</sequence>
<evidence type="ECO:0000313" key="1">
    <source>
        <dbReference type="EMBL" id="PSS25456.1"/>
    </source>
</evidence>
<dbReference type="RefSeq" id="XP_024724055.1">
    <property type="nucleotide sequence ID" value="XM_024864257.1"/>
</dbReference>
<accession>A0A2T3BAW2</accession>
<dbReference type="EMBL" id="KZ679007">
    <property type="protein sequence ID" value="PSS25456.1"/>
    <property type="molecule type" value="Genomic_DNA"/>
</dbReference>
<keyword evidence="2" id="KW-1185">Reference proteome</keyword>
<proteinExistence type="predicted"/>